<dbReference type="InterPro" id="IPR036249">
    <property type="entry name" value="Thioredoxin-like_sf"/>
</dbReference>
<dbReference type="Gene3D" id="3.40.30.10">
    <property type="entry name" value="Glutaredoxin"/>
    <property type="match status" value="1"/>
</dbReference>
<proteinExistence type="predicted"/>
<name>A0ABP1CMQ1_9APHY</name>
<protein>
    <recommendedName>
        <fullName evidence="1">GST N-terminal domain-containing protein</fullName>
    </recommendedName>
</protein>
<sequence>MSKPTLYTFGLSVWAAVPDIAIIELEYPPDAIEKKVVNLVEGQNFTSEFLKLNPHATLPTLTADGKSYINTDEVTHYLVEHAPKKVAPRTRSFIDRIHEDALDPNFPMLAVRNDEELKNAASGFPFTFLENRQKALLKYSQTPEAAPFKEFYDAKIAGNGGVLAIYKGEVPEDAKKGFFELSNKHWQHIADYIVKELPDLLPASGFRGGETPGEDDFHLAAWLARVAFVVGATPAKGGYTALEKVLQGPVPDKVAAYWDTWTERPGWKQTYPDSLH</sequence>
<evidence type="ECO:0000313" key="2">
    <source>
        <dbReference type="EMBL" id="CAL1695989.1"/>
    </source>
</evidence>
<evidence type="ECO:0000259" key="1">
    <source>
        <dbReference type="Pfam" id="PF13417"/>
    </source>
</evidence>
<gene>
    <name evidence="2" type="ORF">GFSPODELE1_LOCUS984</name>
</gene>
<organism evidence="2 3">
    <name type="scientific">Somion occarium</name>
    <dbReference type="NCBI Taxonomy" id="3059160"/>
    <lineage>
        <taxon>Eukaryota</taxon>
        <taxon>Fungi</taxon>
        <taxon>Dikarya</taxon>
        <taxon>Basidiomycota</taxon>
        <taxon>Agaricomycotina</taxon>
        <taxon>Agaricomycetes</taxon>
        <taxon>Polyporales</taxon>
        <taxon>Cerrenaceae</taxon>
        <taxon>Somion</taxon>
    </lineage>
</organism>
<dbReference type="SUPFAM" id="SSF52833">
    <property type="entry name" value="Thioredoxin-like"/>
    <property type="match status" value="1"/>
</dbReference>
<dbReference type="InterPro" id="IPR004045">
    <property type="entry name" value="Glutathione_S-Trfase_N"/>
</dbReference>
<reference evidence="3" key="1">
    <citation type="submission" date="2024-04" db="EMBL/GenBank/DDBJ databases">
        <authorList>
            <person name="Shaw F."/>
            <person name="Minotto A."/>
        </authorList>
    </citation>
    <scope>NUCLEOTIDE SEQUENCE [LARGE SCALE GENOMIC DNA]</scope>
</reference>
<dbReference type="EMBL" id="OZ037944">
    <property type="protein sequence ID" value="CAL1695989.1"/>
    <property type="molecule type" value="Genomic_DNA"/>
</dbReference>
<evidence type="ECO:0000313" key="3">
    <source>
        <dbReference type="Proteomes" id="UP001497453"/>
    </source>
</evidence>
<keyword evidence="3" id="KW-1185">Reference proteome</keyword>
<dbReference type="Pfam" id="PF13417">
    <property type="entry name" value="GST_N_3"/>
    <property type="match status" value="1"/>
</dbReference>
<accession>A0ABP1CMQ1</accession>
<feature type="domain" description="GST N-terminal" evidence="1">
    <location>
        <begin position="6"/>
        <end position="84"/>
    </location>
</feature>
<dbReference type="Proteomes" id="UP001497453">
    <property type="component" value="Chromosome 1"/>
</dbReference>